<reference evidence="1 2" key="1">
    <citation type="journal article" date="2018" name="Elife">
        <title>Firefly genomes illuminate parallel origins of bioluminescence in beetles.</title>
        <authorList>
            <person name="Fallon T.R."/>
            <person name="Lower S.E."/>
            <person name="Chang C.H."/>
            <person name="Bessho-Uehara M."/>
            <person name="Martin G.J."/>
            <person name="Bewick A.J."/>
            <person name="Behringer M."/>
            <person name="Debat H.J."/>
            <person name="Wong I."/>
            <person name="Day J.C."/>
            <person name="Suvorov A."/>
            <person name="Silva C.J."/>
            <person name="Stanger-Hall K.F."/>
            <person name="Hall D.W."/>
            <person name="Schmitz R.J."/>
            <person name="Nelson D.R."/>
            <person name="Lewis S.M."/>
            <person name="Shigenobu S."/>
            <person name="Bybee S.M."/>
            <person name="Larracuente A.M."/>
            <person name="Oba Y."/>
            <person name="Weng J.K."/>
        </authorList>
    </citation>
    <scope>NUCLEOTIDE SEQUENCE [LARGE SCALE GENOMIC DNA]</scope>
    <source>
        <strain evidence="1">1611_PpyrPB1</strain>
        <tissue evidence="1">Whole body</tissue>
    </source>
</reference>
<name>A0A5N4B5J7_PHOPY</name>
<evidence type="ECO:0000313" key="2">
    <source>
        <dbReference type="Proteomes" id="UP000327044"/>
    </source>
</evidence>
<organism evidence="1 2">
    <name type="scientific">Photinus pyralis</name>
    <name type="common">Common eastern firefly</name>
    <name type="synonym">Lampyris pyralis</name>
    <dbReference type="NCBI Taxonomy" id="7054"/>
    <lineage>
        <taxon>Eukaryota</taxon>
        <taxon>Metazoa</taxon>
        <taxon>Ecdysozoa</taxon>
        <taxon>Arthropoda</taxon>
        <taxon>Hexapoda</taxon>
        <taxon>Insecta</taxon>
        <taxon>Pterygota</taxon>
        <taxon>Neoptera</taxon>
        <taxon>Endopterygota</taxon>
        <taxon>Coleoptera</taxon>
        <taxon>Polyphaga</taxon>
        <taxon>Elateriformia</taxon>
        <taxon>Elateroidea</taxon>
        <taxon>Lampyridae</taxon>
        <taxon>Lampyrinae</taxon>
        <taxon>Photinus</taxon>
    </lineage>
</organism>
<dbReference type="Proteomes" id="UP000327044">
    <property type="component" value="Unassembled WGS sequence"/>
</dbReference>
<dbReference type="AlphaFoldDB" id="A0A5N4B5J7"/>
<dbReference type="EMBL" id="VVIM01000001">
    <property type="protein sequence ID" value="KAB0804630.1"/>
    <property type="molecule type" value="Genomic_DNA"/>
</dbReference>
<evidence type="ECO:0000313" key="1">
    <source>
        <dbReference type="EMBL" id="KAB0804630.1"/>
    </source>
</evidence>
<protein>
    <submittedName>
        <fullName evidence="1">Uncharacterized protein</fullName>
    </submittedName>
</protein>
<comment type="caution">
    <text evidence="1">The sequence shown here is derived from an EMBL/GenBank/DDBJ whole genome shotgun (WGS) entry which is preliminary data.</text>
</comment>
<keyword evidence="2" id="KW-1185">Reference proteome</keyword>
<proteinExistence type="predicted"/>
<gene>
    <name evidence="1" type="ORF">PPYR_01600</name>
</gene>
<dbReference type="InParanoid" id="A0A5N4B5J7"/>
<dbReference type="PANTHER" id="PTHR33053">
    <property type="entry name" value="PROTEIN, PUTATIVE-RELATED"/>
    <property type="match status" value="1"/>
</dbReference>
<accession>A0A5N4B5J7</accession>
<sequence>MRCEKLLLLNKTLPNAIFSRKPRSLHFVDKWKATEFRQFLLYTGPFALKGELPNDQYKHFLLFHVAIRRFVEDFDLFYGDNSITYNVHNLIHLTDDEKINGPLDNFSAFPYENFMKDIKICVNSSNFQLQQNVSLGTFLRADIERF</sequence>